<proteinExistence type="predicted"/>
<organism evidence="3 4">
    <name type="scientific">Pseudopedobacter beijingensis</name>
    <dbReference type="NCBI Taxonomy" id="1207056"/>
    <lineage>
        <taxon>Bacteria</taxon>
        <taxon>Pseudomonadati</taxon>
        <taxon>Bacteroidota</taxon>
        <taxon>Sphingobacteriia</taxon>
        <taxon>Sphingobacteriales</taxon>
        <taxon>Sphingobacteriaceae</taxon>
        <taxon>Pseudopedobacter</taxon>
    </lineage>
</organism>
<name>A0ABW4IG04_9SPHI</name>
<evidence type="ECO:0000313" key="3">
    <source>
        <dbReference type="EMBL" id="MFD1631178.1"/>
    </source>
</evidence>
<evidence type="ECO:0000259" key="2">
    <source>
        <dbReference type="Pfam" id="PF13229"/>
    </source>
</evidence>
<accession>A0ABW4IG04</accession>
<keyword evidence="4" id="KW-1185">Reference proteome</keyword>
<sequence length="453" mass="50414">MNIYKAKAILFVLTFLSFSALSKEGTLYVNNLIGNDKFNGLSQSVNGDTGPLKSIQKALDLVKSSGRIEIINTGTPYLAGNKVKTGGTYDAPLIIEGNGSEINGLGIINPKEWKLIDNRIYSRSFWPMSNSLKSNKNYDYWIGIPTVWWINGKPGINCKTKTELENTPEGFWWNKAEKTVWFHLPENKTFESMEIKMPQSGISAGTGLNIGGTIKNVIIQNLRSRYSFNDGFSAHGEVENITFRNCISTDNCGQGFSMHGNTKVLIEDSYAARNASSGTCDVNNCEVTYKRCVFRDNSFETGIYTTETVKAVYEDCIISNNHPFEQIWQRGQSTMLLKNCIITGFDQSKSLAMIDKGAIKFENCTLINGASVGRSKNKDNTLTLNNCLLINLNAISPTTHYTISNSETDNKILVNSDGLKQVQLNSRKTTFPTIKNKGAKLPLSVLKMYEMNY</sequence>
<dbReference type="EMBL" id="JBHUDG010000042">
    <property type="protein sequence ID" value="MFD1631178.1"/>
    <property type="molecule type" value="Genomic_DNA"/>
</dbReference>
<dbReference type="InterPro" id="IPR012334">
    <property type="entry name" value="Pectin_lyas_fold"/>
</dbReference>
<dbReference type="Pfam" id="PF13229">
    <property type="entry name" value="Beta_helix"/>
    <property type="match status" value="1"/>
</dbReference>
<dbReference type="SUPFAM" id="SSF51126">
    <property type="entry name" value="Pectin lyase-like"/>
    <property type="match status" value="1"/>
</dbReference>
<keyword evidence="1" id="KW-0732">Signal</keyword>
<evidence type="ECO:0000256" key="1">
    <source>
        <dbReference type="SAM" id="SignalP"/>
    </source>
</evidence>
<reference evidence="4" key="1">
    <citation type="journal article" date="2019" name="Int. J. Syst. Evol. Microbiol.">
        <title>The Global Catalogue of Microorganisms (GCM) 10K type strain sequencing project: providing services to taxonomists for standard genome sequencing and annotation.</title>
        <authorList>
            <consortium name="The Broad Institute Genomics Platform"/>
            <consortium name="The Broad Institute Genome Sequencing Center for Infectious Disease"/>
            <person name="Wu L."/>
            <person name="Ma J."/>
        </authorList>
    </citation>
    <scope>NUCLEOTIDE SEQUENCE [LARGE SCALE GENOMIC DNA]</scope>
    <source>
        <strain evidence="4">CCUG 53762</strain>
    </source>
</reference>
<gene>
    <name evidence="3" type="ORF">ACFSAH_14980</name>
</gene>
<dbReference type="Gene3D" id="2.160.20.10">
    <property type="entry name" value="Single-stranded right-handed beta-helix, Pectin lyase-like"/>
    <property type="match status" value="1"/>
</dbReference>
<protein>
    <submittedName>
        <fullName evidence="3">Right-handed parallel beta-helix repeat-containing protein</fullName>
    </submittedName>
</protein>
<dbReference type="InterPro" id="IPR039448">
    <property type="entry name" value="Beta_helix"/>
</dbReference>
<feature type="domain" description="Right handed beta helix" evidence="2">
    <location>
        <begin position="198"/>
        <end position="322"/>
    </location>
</feature>
<dbReference type="InterPro" id="IPR011050">
    <property type="entry name" value="Pectin_lyase_fold/virulence"/>
</dbReference>
<feature type="signal peptide" evidence="1">
    <location>
        <begin position="1"/>
        <end position="22"/>
    </location>
</feature>
<comment type="caution">
    <text evidence="3">The sequence shown here is derived from an EMBL/GenBank/DDBJ whole genome shotgun (WGS) entry which is preliminary data.</text>
</comment>
<feature type="chain" id="PRO_5045851293" evidence="1">
    <location>
        <begin position="23"/>
        <end position="453"/>
    </location>
</feature>
<dbReference type="Proteomes" id="UP001597118">
    <property type="component" value="Unassembled WGS sequence"/>
</dbReference>
<dbReference type="RefSeq" id="WP_379663546.1">
    <property type="nucleotide sequence ID" value="NZ_JBHUDG010000042.1"/>
</dbReference>
<evidence type="ECO:0000313" key="4">
    <source>
        <dbReference type="Proteomes" id="UP001597118"/>
    </source>
</evidence>